<dbReference type="GO" id="GO:0016788">
    <property type="term" value="F:hydrolase activity, acting on ester bonds"/>
    <property type="evidence" value="ECO:0007669"/>
    <property type="project" value="InterPro"/>
</dbReference>
<evidence type="ECO:0000256" key="3">
    <source>
        <dbReference type="ARBA" id="ARBA00022801"/>
    </source>
</evidence>
<comment type="cofactor">
    <cofactor evidence="1">
        <name>Zn(2+)</name>
        <dbReference type="ChEBI" id="CHEBI:29105"/>
    </cofactor>
</comment>
<dbReference type="PANTHER" id="PTHR37326:SF1">
    <property type="entry name" value="BLL3975 PROTEIN"/>
    <property type="match status" value="1"/>
</dbReference>
<evidence type="ECO:0000256" key="4">
    <source>
        <dbReference type="ARBA" id="ARBA00022833"/>
    </source>
</evidence>
<evidence type="ECO:0000313" key="6">
    <source>
        <dbReference type="EMBL" id="KAA8502914.1"/>
    </source>
</evidence>
<dbReference type="CDD" id="cd06253">
    <property type="entry name" value="M14_ASTE_ASPA-like"/>
    <property type="match status" value="1"/>
</dbReference>
<gene>
    <name evidence="6" type="ORF">FNY66_01280</name>
</gene>
<comment type="caution">
    <text evidence="6">The sequence shown here is derived from an EMBL/GenBank/DDBJ whole genome shotgun (WGS) entry which is preliminary data.</text>
</comment>
<evidence type="ECO:0000256" key="2">
    <source>
        <dbReference type="ARBA" id="ARBA00022723"/>
    </source>
</evidence>
<organism evidence="6 7">
    <name type="scientific">Mediterraneibacter catenae</name>
    <dbReference type="NCBI Taxonomy" id="2594882"/>
    <lineage>
        <taxon>Bacteria</taxon>
        <taxon>Bacillati</taxon>
        <taxon>Bacillota</taxon>
        <taxon>Clostridia</taxon>
        <taxon>Lachnospirales</taxon>
        <taxon>Lachnospiraceae</taxon>
        <taxon>Mediterraneibacter</taxon>
    </lineage>
</organism>
<dbReference type="PANTHER" id="PTHR37326">
    <property type="entry name" value="BLL3975 PROTEIN"/>
    <property type="match status" value="1"/>
</dbReference>
<dbReference type="InterPro" id="IPR053138">
    <property type="entry name" value="N-alpha-Ac-DABA_deacetylase"/>
</dbReference>
<keyword evidence="4" id="KW-0862">Zinc</keyword>
<dbReference type="EMBL" id="VMSO01000001">
    <property type="protein sequence ID" value="KAA8502914.1"/>
    <property type="molecule type" value="Genomic_DNA"/>
</dbReference>
<dbReference type="Proteomes" id="UP000322025">
    <property type="component" value="Unassembled WGS sequence"/>
</dbReference>
<dbReference type="SUPFAM" id="SSF53187">
    <property type="entry name" value="Zn-dependent exopeptidases"/>
    <property type="match status" value="1"/>
</dbReference>
<keyword evidence="2" id="KW-0479">Metal-binding</keyword>
<dbReference type="OrthoDB" id="9782876at2"/>
<accession>A0A5M9I137</accession>
<sequence>MVETVVSMELPVDEKLTIRKNRIMPAHPTGDEKRIAIVTGTHGDELEGQFVCYELLRRLKAEPGYLKGIVDVYPALNPLGIDSITRGIPMFDLDMNRIFPGNEEGPMMESVVYGLMEDLKGADLCVDIHASNIFLMELPQVRINELTAETLVPLAKKINVDFVWVHASATVLESTLAYSLNSIGTPTLVVEMGVGMRITKEYGYQLVEGILNVMKELGVWEGDVGEVRTPIVSTDREVGYLNADGAGIYVPHVKIGEQVEEGTLLGEILNPLTGDVEQSVTAPISGLVFTRREYPVVYSGSLLGRILGSSDKEKEADDNAEDGNI</sequence>
<name>A0A5M9I137_9FIRM</name>
<evidence type="ECO:0000259" key="5">
    <source>
        <dbReference type="Pfam" id="PF24827"/>
    </source>
</evidence>
<feature type="domain" description="Succinylglutamate desuccinylase/Aspartoacylase catalytic" evidence="5">
    <location>
        <begin position="33"/>
        <end position="216"/>
    </location>
</feature>
<dbReference type="InterPro" id="IPR055438">
    <property type="entry name" value="AstE_AspA_cat"/>
</dbReference>
<dbReference type="Pfam" id="PF24827">
    <property type="entry name" value="AstE_AspA_cat"/>
    <property type="match status" value="1"/>
</dbReference>
<proteinExistence type="predicted"/>
<evidence type="ECO:0000313" key="7">
    <source>
        <dbReference type="Proteomes" id="UP000322025"/>
    </source>
</evidence>
<evidence type="ECO:0000256" key="1">
    <source>
        <dbReference type="ARBA" id="ARBA00001947"/>
    </source>
</evidence>
<dbReference type="RefSeq" id="WP_150310058.1">
    <property type="nucleotide sequence ID" value="NZ_VMSO01000001.1"/>
</dbReference>
<dbReference type="GO" id="GO:0046872">
    <property type="term" value="F:metal ion binding"/>
    <property type="evidence" value="ECO:0007669"/>
    <property type="project" value="UniProtKB-KW"/>
</dbReference>
<keyword evidence="7" id="KW-1185">Reference proteome</keyword>
<keyword evidence="3" id="KW-0378">Hydrolase</keyword>
<reference evidence="6 7" key="1">
    <citation type="submission" date="2019-07" db="EMBL/GenBank/DDBJ databases">
        <authorList>
            <person name="Wongkuna S."/>
            <person name="Scaria J."/>
        </authorList>
    </citation>
    <scope>NUCLEOTIDE SEQUENCE [LARGE SCALE GENOMIC DNA]</scope>
    <source>
        <strain evidence="6 7">SW178</strain>
    </source>
</reference>
<dbReference type="Gene3D" id="3.40.630.10">
    <property type="entry name" value="Zn peptidases"/>
    <property type="match status" value="1"/>
</dbReference>
<protein>
    <submittedName>
        <fullName evidence="6">Succinylglutamate desuccinylase</fullName>
    </submittedName>
</protein>
<dbReference type="AlphaFoldDB" id="A0A5M9I137"/>